<gene>
    <name evidence="2" type="ORF">G4L39_11990</name>
</gene>
<proteinExistence type="predicted"/>
<dbReference type="Proteomes" id="UP000477311">
    <property type="component" value="Unassembled WGS sequence"/>
</dbReference>
<dbReference type="InterPro" id="IPR009875">
    <property type="entry name" value="PilZ_domain"/>
</dbReference>
<feature type="domain" description="PilZ" evidence="1">
    <location>
        <begin position="4"/>
        <end position="102"/>
    </location>
</feature>
<dbReference type="Pfam" id="PF07238">
    <property type="entry name" value="PilZ"/>
    <property type="match status" value="1"/>
</dbReference>
<dbReference type="GO" id="GO:0035438">
    <property type="term" value="F:cyclic-di-GMP binding"/>
    <property type="evidence" value="ECO:0007669"/>
    <property type="project" value="InterPro"/>
</dbReference>
<organism evidence="2 3">
    <name type="scientific">Limisphaera ngatamarikiensis</name>
    <dbReference type="NCBI Taxonomy" id="1324935"/>
    <lineage>
        <taxon>Bacteria</taxon>
        <taxon>Pseudomonadati</taxon>
        <taxon>Verrucomicrobiota</taxon>
        <taxon>Verrucomicrobiia</taxon>
        <taxon>Limisphaerales</taxon>
        <taxon>Limisphaeraceae</taxon>
        <taxon>Limisphaera</taxon>
    </lineage>
</organism>
<accession>A0A6M1RRT5</accession>
<name>A0A6M1RRT5_9BACT</name>
<dbReference type="EMBL" id="JAAKYA010000079">
    <property type="protein sequence ID" value="NGO40107.1"/>
    <property type="molecule type" value="Genomic_DNA"/>
</dbReference>
<evidence type="ECO:0000313" key="3">
    <source>
        <dbReference type="Proteomes" id="UP000477311"/>
    </source>
</evidence>
<comment type="caution">
    <text evidence="2">The sequence shown here is derived from an EMBL/GenBank/DDBJ whole genome shotgun (WGS) entry which is preliminary data.</text>
</comment>
<dbReference type="AlphaFoldDB" id="A0A6M1RRT5"/>
<evidence type="ECO:0000313" key="2">
    <source>
        <dbReference type="EMBL" id="NGO40107.1"/>
    </source>
</evidence>
<reference evidence="2 3" key="1">
    <citation type="submission" date="2020-02" db="EMBL/GenBank/DDBJ databases">
        <title>Draft genome sequence of Limisphaera ngatamarikiensis NGM72.4T, a thermophilic Verrucomicrobia grouped in subdivision 3.</title>
        <authorList>
            <person name="Carere C.R."/>
            <person name="Steen J."/>
            <person name="Hugenholtz P."/>
            <person name="Stott M.B."/>
        </authorList>
    </citation>
    <scope>NUCLEOTIDE SEQUENCE [LARGE SCALE GENOMIC DNA]</scope>
    <source>
        <strain evidence="2 3">NGM72.4</strain>
    </source>
</reference>
<evidence type="ECO:0000259" key="1">
    <source>
        <dbReference type="Pfam" id="PF07238"/>
    </source>
</evidence>
<sequence>MSARKAERPDGSAQVTVEARETQLALPPEAVVFRKNGIEFLSPTALPCWTEMTLTVKSPGDKSRISCTGVVVSCLGNRHTGYHISMVFTGLSRQAQSKLSAWASYPPEPPA</sequence>
<protein>
    <recommendedName>
        <fullName evidence="1">PilZ domain-containing protein</fullName>
    </recommendedName>
</protein>
<dbReference type="RefSeq" id="WP_165108420.1">
    <property type="nucleotide sequence ID" value="NZ_JAAKYA010000079.1"/>
</dbReference>
<keyword evidence="3" id="KW-1185">Reference proteome</keyword>